<gene>
    <name evidence="1" type="ORF">GN330_01715</name>
</gene>
<sequence length="120" mass="13470">MREKFVYAARQAGQAVTMPPFDVTLRAAASLDGPPRRPFVLLGEDGPVFTLHERLGIAMSGNGLRAARRFMPHMTLFYGAKPMSTGEIEPIRFTVRAFSLIHSKLWLTEYETIGCWRLGD</sequence>
<keyword evidence="2" id="KW-1185">Reference proteome</keyword>
<comment type="caution">
    <text evidence="1">The sequence shown here is derived from an EMBL/GenBank/DDBJ whole genome shotgun (WGS) entry which is preliminary data.</text>
</comment>
<dbReference type="AlphaFoldDB" id="A0A844QCW5"/>
<reference evidence="1 2" key="1">
    <citation type="submission" date="2019-12" db="EMBL/GenBank/DDBJ databases">
        <title>Nitratireductor arenosus sp. nov., Isolated from sea sand, Jeju island, South Korea.</title>
        <authorList>
            <person name="Kim W."/>
        </authorList>
    </citation>
    <scope>NUCLEOTIDE SEQUENCE [LARGE SCALE GENOMIC DNA]</scope>
    <source>
        <strain evidence="1 2">CAU 1489</strain>
    </source>
</reference>
<evidence type="ECO:0000313" key="1">
    <source>
        <dbReference type="EMBL" id="MVA95973.1"/>
    </source>
</evidence>
<protein>
    <recommendedName>
        <fullName evidence="3">2'-5' RNA ligase</fullName>
    </recommendedName>
</protein>
<dbReference type="SUPFAM" id="SSF55144">
    <property type="entry name" value="LigT-like"/>
    <property type="match status" value="1"/>
</dbReference>
<evidence type="ECO:0000313" key="2">
    <source>
        <dbReference type="Proteomes" id="UP000463224"/>
    </source>
</evidence>
<dbReference type="EMBL" id="WPHG01000001">
    <property type="protein sequence ID" value="MVA95973.1"/>
    <property type="molecule type" value="Genomic_DNA"/>
</dbReference>
<dbReference type="Gene3D" id="3.90.1140.10">
    <property type="entry name" value="Cyclic phosphodiesterase"/>
    <property type="match status" value="1"/>
</dbReference>
<evidence type="ECO:0008006" key="3">
    <source>
        <dbReference type="Google" id="ProtNLM"/>
    </source>
</evidence>
<dbReference type="Proteomes" id="UP000463224">
    <property type="component" value="Unassembled WGS sequence"/>
</dbReference>
<dbReference type="InterPro" id="IPR009097">
    <property type="entry name" value="Cyclic_Pdiesterase"/>
</dbReference>
<proteinExistence type="predicted"/>
<name>A0A844QCW5_9HYPH</name>
<accession>A0A844QCW5</accession>
<organism evidence="1 2">
    <name type="scientific">Nitratireductor arenosus</name>
    <dbReference type="NCBI Taxonomy" id="2682096"/>
    <lineage>
        <taxon>Bacteria</taxon>
        <taxon>Pseudomonadati</taxon>
        <taxon>Pseudomonadota</taxon>
        <taxon>Alphaproteobacteria</taxon>
        <taxon>Hyphomicrobiales</taxon>
        <taxon>Phyllobacteriaceae</taxon>
        <taxon>Nitratireductor</taxon>
    </lineage>
</organism>